<dbReference type="InterPro" id="IPR029063">
    <property type="entry name" value="SAM-dependent_MTases_sf"/>
</dbReference>
<comment type="function">
    <text evidence="4">S-adenosyl-L-methionine-dependent methyltransferase that specifically methylates the N(1) position of an adenine present in helix 65 in 25S rRNA.</text>
</comment>
<evidence type="ECO:0000256" key="3">
    <source>
        <dbReference type="ARBA" id="ARBA00022691"/>
    </source>
</evidence>
<feature type="region of interest" description="Disordered" evidence="5">
    <location>
        <begin position="1"/>
        <end position="36"/>
    </location>
</feature>
<dbReference type="HAMAP" id="MF_03044">
    <property type="entry name" value="BMT2"/>
    <property type="match status" value="1"/>
</dbReference>
<organism evidence="6 7">
    <name type="scientific">Daedalea quercina L-15889</name>
    <dbReference type="NCBI Taxonomy" id="1314783"/>
    <lineage>
        <taxon>Eukaryota</taxon>
        <taxon>Fungi</taxon>
        <taxon>Dikarya</taxon>
        <taxon>Basidiomycota</taxon>
        <taxon>Agaricomycotina</taxon>
        <taxon>Agaricomycetes</taxon>
        <taxon>Polyporales</taxon>
        <taxon>Fomitopsis</taxon>
    </lineage>
</organism>
<dbReference type="SUPFAM" id="SSF53335">
    <property type="entry name" value="S-adenosyl-L-methionine-dependent methyltransferases"/>
    <property type="match status" value="1"/>
</dbReference>
<dbReference type="Gene3D" id="3.40.50.150">
    <property type="entry name" value="Vaccinia Virus protein VP39"/>
    <property type="match status" value="1"/>
</dbReference>
<evidence type="ECO:0000256" key="4">
    <source>
        <dbReference type="HAMAP-Rule" id="MF_03044"/>
    </source>
</evidence>
<dbReference type="Pfam" id="PF11968">
    <property type="entry name" value="Bmt2"/>
    <property type="match status" value="1"/>
</dbReference>
<dbReference type="EC" id="2.1.1.-" evidence="4"/>
<proteinExistence type="inferred from homology"/>
<dbReference type="AlphaFoldDB" id="A0A165MBZ7"/>
<evidence type="ECO:0000256" key="5">
    <source>
        <dbReference type="SAM" id="MobiDB-lite"/>
    </source>
</evidence>
<name>A0A165MBZ7_9APHY</name>
<evidence type="ECO:0000256" key="2">
    <source>
        <dbReference type="ARBA" id="ARBA00022679"/>
    </source>
</evidence>
<dbReference type="InterPro" id="IPR021867">
    <property type="entry name" value="Bmt2/SAMTOR"/>
</dbReference>
<evidence type="ECO:0000313" key="6">
    <source>
        <dbReference type="EMBL" id="KZT65483.1"/>
    </source>
</evidence>
<dbReference type="EMBL" id="KV429105">
    <property type="protein sequence ID" value="KZT65483.1"/>
    <property type="molecule type" value="Genomic_DNA"/>
</dbReference>
<reference evidence="6 7" key="1">
    <citation type="journal article" date="2016" name="Mol. Biol. Evol.">
        <title>Comparative Genomics of Early-Diverging Mushroom-Forming Fungi Provides Insights into the Origins of Lignocellulose Decay Capabilities.</title>
        <authorList>
            <person name="Nagy L.G."/>
            <person name="Riley R."/>
            <person name="Tritt A."/>
            <person name="Adam C."/>
            <person name="Daum C."/>
            <person name="Floudas D."/>
            <person name="Sun H."/>
            <person name="Yadav J.S."/>
            <person name="Pangilinan J."/>
            <person name="Larsson K.H."/>
            <person name="Matsuura K."/>
            <person name="Barry K."/>
            <person name="Labutti K."/>
            <person name="Kuo R."/>
            <person name="Ohm R.A."/>
            <person name="Bhattacharya S.S."/>
            <person name="Shirouzu T."/>
            <person name="Yoshinaga Y."/>
            <person name="Martin F.M."/>
            <person name="Grigoriev I.V."/>
            <person name="Hibbett D.S."/>
        </authorList>
    </citation>
    <scope>NUCLEOTIDE SEQUENCE [LARGE SCALE GENOMIC DNA]</scope>
    <source>
        <strain evidence="6 7">L-15889</strain>
    </source>
</reference>
<dbReference type="Proteomes" id="UP000076727">
    <property type="component" value="Unassembled WGS sequence"/>
</dbReference>
<feature type="compositionally biased region" description="Basic residues" evidence="5">
    <location>
        <begin position="1"/>
        <end position="10"/>
    </location>
</feature>
<dbReference type="STRING" id="1314783.A0A165MBZ7"/>
<feature type="binding site" evidence="4">
    <location>
        <position position="156"/>
    </location>
    <ligand>
        <name>S-adenosyl-L-methionine</name>
        <dbReference type="ChEBI" id="CHEBI:59789"/>
    </ligand>
</feature>
<dbReference type="OrthoDB" id="5954793at2759"/>
<keyword evidence="4" id="KW-0539">Nucleus</keyword>
<gene>
    <name evidence="6" type="ORF">DAEQUDRAFT_716563</name>
</gene>
<keyword evidence="2 4" id="KW-0808">Transferase</keyword>
<comment type="subcellular location">
    <subcellularLocation>
        <location evidence="4">Nucleus</location>
        <location evidence="4">Nucleolus</location>
    </subcellularLocation>
</comment>
<comment type="similarity">
    <text evidence="4">Belongs to the BMT2 family.</text>
</comment>
<protein>
    <recommendedName>
        <fullName evidence="4">25S rRNA adenine-N(1) methyltransferase</fullName>
        <ecNumber evidence="4">2.1.1.-</ecNumber>
    </recommendedName>
</protein>
<keyword evidence="7" id="KW-1185">Reference proteome</keyword>
<evidence type="ECO:0000313" key="7">
    <source>
        <dbReference type="Proteomes" id="UP000076727"/>
    </source>
</evidence>
<accession>A0A165MBZ7</accession>
<sequence length="296" mass="32860">MPKAHKKTRKVPITASDPTQPRTTVGAPASSSTPTATRTLIRRFHVLIKRRTQLEKAVQRGDAVADGADPRAALRDVEGEIEALGGLGAYQQMSSIGQGSDRGGGSEKVLVDWLKELGVHRATKEDKKKLQLLEVGALLPDNYASCSSWIENTPIDLRSRHPSIREQDFLLLDEDENRGKWDVISLSLVLNFVPDARDRGRMLRLAHSILRDEGLLFLALPLPCILNSRYLTPEHLGGLLQTVGLSIVKSRWREGGKMAYWLLRKTTTAPADTALGLYSKKTELRKGKRNNFTILL</sequence>
<feature type="compositionally biased region" description="Low complexity" evidence="5">
    <location>
        <begin position="27"/>
        <end position="36"/>
    </location>
</feature>
<keyword evidence="1 4" id="KW-0489">Methyltransferase</keyword>
<evidence type="ECO:0000256" key="1">
    <source>
        <dbReference type="ARBA" id="ARBA00022603"/>
    </source>
</evidence>
<feature type="binding site" evidence="4">
    <location>
        <position position="136"/>
    </location>
    <ligand>
        <name>S-adenosyl-L-methionine</name>
        <dbReference type="ChEBI" id="CHEBI:59789"/>
    </ligand>
</feature>
<dbReference type="GO" id="GO:0005730">
    <property type="term" value="C:nucleolus"/>
    <property type="evidence" value="ECO:0007669"/>
    <property type="project" value="UniProtKB-SubCell"/>
</dbReference>
<dbReference type="PANTHER" id="PTHR21008:SF1">
    <property type="entry name" value="25S RRNA (ADENINE(2142)-N(1))-METHYLTRANSFERASE"/>
    <property type="match status" value="1"/>
</dbReference>
<keyword evidence="3 4" id="KW-0949">S-adenosyl-L-methionine</keyword>
<dbReference type="GO" id="GO:0016433">
    <property type="term" value="F:rRNA (adenine) methyltransferase activity"/>
    <property type="evidence" value="ECO:0007669"/>
    <property type="project" value="UniProtKB-UniRule"/>
</dbReference>
<dbReference type="PANTHER" id="PTHR21008">
    <property type="entry name" value="S-ADENOSYLMETHIONINE SENSOR UPSTREAM OF MTORC1-RELATED"/>
    <property type="match status" value="1"/>
</dbReference>